<reference evidence="47 55" key="4">
    <citation type="submission" date="2019-04" db="EMBL/GenBank/DDBJ databases">
        <authorList>
            <consortium name="GenomeTrakr network: Whole genome sequencing for foodborne pathogen traceback"/>
        </authorList>
    </citation>
    <scope>NUCLEOTIDE SEQUENCE [LARGE SCALE GENOMIC DNA]</scope>
    <source>
        <strain evidence="16 55">CFSAN072474</strain>
        <strain evidence="23 40">FLAG-55987</strain>
        <strain evidence="19 47">PHLUSALM00088</strain>
    </source>
</reference>
<evidence type="ECO:0000313" key="43">
    <source>
        <dbReference type="Proteomes" id="UP000376505"/>
    </source>
</evidence>
<evidence type="ECO:0000313" key="18">
    <source>
        <dbReference type="EMBL" id="EAK8896126.1"/>
    </source>
</evidence>
<evidence type="ECO:0000256" key="1">
    <source>
        <dbReference type="SAM" id="SignalP"/>
    </source>
</evidence>
<gene>
    <name evidence="2" type="ORF">ABZ57_07430</name>
    <name evidence="3" type="ORF">ARY78_07190</name>
    <name evidence="11" type="ORF">B1S26_04860</name>
    <name evidence="12" type="ORF">B5K54_00585</name>
    <name evidence="10" type="ORF">BCZ21_07375</name>
    <name evidence="14" type="ORF">CA369_05785</name>
    <name evidence="13" type="ORF">CAV64_07345</name>
    <name evidence="16" type="ORF">CW845_01430</name>
    <name evidence="18" type="ORF">D7104_00275</name>
    <name evidence="15" type="ORF">DCT16_09045</name>
    <name evidence="5" type="ORF">DQ70_03630</name>
    <name evidence="4" type="ORF">DU018_02905</name>
    <name evidence="17" type="ORF">E5F58_06940</name>
    <name evidence="9" type="ORF">EX365_04605</name>
    <name evidence="8" type="ORF">EXZ73_11375</name>
    <name evidence="23" type="ORF">F6436_05880</name>
    <name evidence="24" type="ORF">F6515_02220</name>
    <name evidence="19" type="ORF">FA835_03755</name>
    <name evidence="21" type="ORF">FLQ97_05550</name>
    <name evidence="20" type="ORF">FLR03_10155</name>
    <name evidence="22" type="ORF">FNX40_06965</name>
    <name evidence="27" type="ORF">FV747_09730</name>
    <name evidence="28" type="ORF">G3O21_002214</name>
    <name evidence="29" type="ORF">GHH22_01535</name>
    <name evidence="26" type="ORF">GJW51_12640</name>
    <name evidence="25" type="ORF">GQG13_09395</name>
    <name evidence="30" type="ORF">GYS09_03450</name>
    <name evidence="31" type="ORF">GYX23_05815</name>
    <name evidence="32" type="ORF">GYY14_12220</name>
    <name evidence="33" type="ORF">HZJ64_12525</name>
    <name evidence="6" type="ORF">KV70_13735</name>
    <name evidence="7" type="ORF">QD52_09325</name>
</gene>
<evidence type="ECO:0000313" key="10">
    <source>
        <dbReference type="EMBL" id="EAG2087078.1"/>
    </source>
</evidence>
<dbReference type="Proteomes" id="UP000489121">
    <property type="component" value="Unassembled WGS sequence"/>
</dbReference>
<dbReference type="EMBL" id="AABAYG010000002">
    <property type="protein sequence ID" value="EAG2244734.1"/>
    <property type="molecule type" value="Genomic_DNA"/>
</dbReference>
<evidence type="ECO:0000313" key="2">
    <source>
        <dbReference type="EMBL" id="EAC4552313.1"/>
    </source>
</evidence>
<dbReference type="EMBL" id="AANCRK010000004">
    <property type="protein sequence ID" value="EDN7715340.1"/>
    <property type="molecule type" value="Genomic_DNA"/>
</dbReference>
<dbReference type="Proteomes" id="UP000840039">
    <property type="component" value="Unassembled WGS sequence"/>
</dbReference>
<dbReference type="EMBL" id="AACKDQ010000006">
    <property type="protein sequence ID" value="EAK9316218.1"/>
    <property type="molecule type" value="Genomic_DNA"/>
</dbReference>
<evidence type="ECO:0000313" key="12">
    <source>
        <dbReference type="EMBL" id="EAG2995784.1"/>
    </source>
</evidence>
<dbReference type="Proteomes" id="UP000455569">
    <property type="component" value="Unassembled WGS sequence"/>
</dbReference>
<dbReference type="Proteomes" id="UP000844415">
    <property type="component" value="Unassembled WGS sequence"/>
</dbReference>
<dbReference type="Proteomes" id="UP000398321">
    <property type="component" value="Unassembled WGS sequence"/>
</dbReference>
<evidence type="ECO:0008006" key="64">
    <source>
        <dbReference type="Google" id="ProtNLM"/>
    </source>
</evidence>
<reference evidence="27 51" key="5">
    <citation type="submission" date="2019-08" db="EMBL/GenBank/DDBJ databases">
        <authorList>
            <person name="Ashton P.M."/>
            <person name="Dallman T."/>
            <person name="Nair S."/>
            <person name="De Pinna E."/>
            <person name="Peters T."/>
            <person name="Grant K."/>
        </authorList>
    </citation>
    <scope>NUCLEOTIDE SEQUENCE [LARGE SCALE GENOMIC DNA]</scope>
    <source>
        <strain evidence="27 51">788324</strain>
    </source>
</reference>
<dbReference type="Proteomes" id="UP000841146">
    <property type="component" value="Unassembled WGS sequence"/>
</dbReference>
<evidence type="ECO:0000313" key="41">
    <source>
        <dbReference type="Proteomes" id="UP000365297"/>
    </source>
</evidence>
<evidence type="ECO:0000313" key="11">
    <source>
        <dbReference type="EMBL" id="EAG2244734.1"/>
    </source>
</evidence>
<dbReference type="EMBL" id="AAIAJJ010000003">
    <property type="protein sequence ID" value="ECC1556551.1"/>
    <property type="molecule type" value="Genomic_DNA"/>
</dbReference>
<evidence type="ECO:0000313" key="58">
    <source>
        <dbReference type="Proteomes" id="UP000540117"/>
    </source>
</evidence>
<evidence type="ECO:0000313" key="4">
    <source>
        <dbReference type="EMBL" id="EAC6547310.1"/>
    </source>
</evidence>
<reference evidence="34 37" key="3">
    <citation type="submission" date="2019-02" db="EMBL/GenBank/DDBJ databases">
        <authorList>
            <consortium name="GenomeTrakr: Next Generation Sequencing Network for Food Pathogen Tracability"/>
        </authorList>
    </citation>
    <scope>NUCLEOTIDE SEQUENCE [LARGE SCALE GENOMIC DNA]</scope>
    <source>
        <strain evidence="12 60">10B02965A-1</strain>
        <strain evidence="5 42">CFSAN008042</strain>
        <strain evidence="14 57">CFSAN063727</strain>
        <strain evidence="25 49">CFSAN102901</strain>
        <strain evidence="3 41">FDA00007096</strain>
        <strain evidence="7 46">FDA00008584</strain>
        <strain evidence="11">FDA00011243</strain>
        <strain evidence="4 34">FDA00013332</strain>
        <strain evidence="9 37">FDA00013853</strain>
        <strain evidence="20 48">FDA00014336</strain>
        <strain evidence="22 44">FDA00014370</strain>
        <strain evidence="21 45">FDA00014392</strain>
        <strain evidence="28">FDA00015054</strain>
        <strain evidence="13 58">FDA1005580-S054-001</strain>
        <strain evidence="52">FDA1090798-S029-001</strain>
        <strain evidence="53">FDA956581-098-004</strain>
        <strain evidence="15 61">FLAG-38921</strain>
        <strain evidence="10 35">FLAG-54356</strain>
        <strain evidence="8 43">FSIS31901579</strain>
        <strain evidence="17 56">LS1344</strain>
        <strain evidence="26 50">OSF101448</strain>
    </source>
</reference>
<dbReference type="EMBL" id="AALEDS010000003">
    <property type="protein sequence ID" value="ECY6543858.1"/>
    <property type="molecule type" value="Genomic_DNA"/>
</dbReference>
<dbReference type="EMBL" id="AAAJWF010000002">
    <property type="protein sequence ID" value="EAC7479772.1"/>
    <property type="molecule type" value="Genomic_DNA"/>
</dbReference>
<evidence type="ECO:0000313" key="40">
    <source>
        <dbReference type="Proteomes" id="UP000364988"/>
    </source>
</evidence>
<evidence type="ECO:0000313" key="17">
    <source>
        <dbReference type="EMBL" id="EAH4241744.1"/>
    </source>
</evidence>
<dbReference type="AlphaFoldDB" id="A0A2Z5BY52"/>
<evidence type="ECO:0000313" key="24">
    <source>
        <dbReference type="EMBL" id="ECY9781803.1"/>
    </source>
</evidence>
<dbReference type="EMBL" id="AACJYH010000001">
    <property type="protein sequence ID" value="EAK8896126.1"/>
    <property type="molecule type" value="Genomic_DNA"/>
</dbReference>
<dbReference type="RefSeq" id="WP_072219545.1">
    <property type="nucleotide sequence ID" value="NC_021824.1"/>
</dbReference>
<dbReference type="Proteomes" id="UP000368512">
    <property type="component" value="Unassembled WGS sequence"/>
</dbReference>
<dbReference type="Proteomes" id="UP000423131">
    <property type="component" value="Unassembled WGS sequence"/>
</dbReference>
<evidence type="ECO:0000313" key="55">
    <source>
        <dbReference type="Proteomes" id="UP000522199"/>
    </source>
</evidence>
<dbReference type="Proteomes" id="UP000337746">
    <property type="component" value="Unassembled WGS sequence"/>
</dbReference>
<evidence type="ECO:0000313" key="45">
    <source>
        <dbReference type="Proteomes" id="UP000398321"/>
    </source>
</evidence>
<dbReference type="EMBL" id="AAAIKW010000004">
    <property type="protein sequence ID" value="EAC4552313.1"/>
    <property type="molecule type" value="Genomic_DNA"/>
</dbReference>
<evidence type="ECO:0000313" key="61">
    <source>
        <dbReference type="Proteomes" id="UP000566721"/>
    </source>
</evidence>
<evidence type="ECO:0000313" key="54">
    <source>
        <dbReference type="Proteomes" id="UP000489121"/>
    </source>
</evidence>
<dbReference type="EMBL" id="AAAKQF010000011">
    <property type="protein sequence ID" value="EAC9041276.1"/>
    <property type="molecule type" value="Genomic_DNA"/>
</dbReference>
<evidence type="ECO:0000313" key="27">
    <source>
        <dbReference type="EMBL" id="EDO0986271.1"/>
    </source>
</evidence>
<dbReference type="Proteomes" id="UP000344343">
    <property type="component" value="Unassembled WGS sequence"/>
</dbReference>
<evidence type="ECO:0000313" key="30">
    <source>
        <dbReference type="EMBL" id="HAB8556348.1"/>
    </source>
</evidence>
<dbReference type="Proteomes" id="UP000410967">
    <property type="component" value="Unassembled WGS sequence"/>
</dbReference>
<dbReference type="EMBL" id="DAAJFY010000009">
    <property type="protein sequence ID" value="HAC0276128.1"/>
    <property type="molecule type" value="Genomic_DNA"/>
</dbReference>
<dbReference type="EMBL" id="AAALRN010000004">
    <property type="protein sequence ID" value="EAD1185274.1"/>
    <property type="molecule type" value="Genomic_DNA"/>
</dbReference>
<dbReference type="EMBL" id="AABEKY010000001">
    <property type="protein sequence ID" value="EAG9386156.1"/>
    <property type="molecule type" value="Genomic_DNA"/>
</dbReference>
<dbReference type="EMBL" id="AAHZFN010000012">
    <property type="protein sequence ID" value="ECB9474035.1"/>
    <property type="molecule type" value="Genomic_DNA"/>
</dbReference>
<evidence type="ECO:0000313" key="7">
    <source>
        <dbReference type="EMBL" id="EAD1185274.1"/>
    </source>
</evidence>
<name>A0A2Z5BY52_LISMN</name>
<evidence type="ECO:0000313" key="48">
    <source>
        <dbReference type="Proteomes" id="UP000423131"/>
    </source>
</evidence>
<dbReference type="PROSITE" id="PS51257">
    <property type="entry name" value="PROKAR_LIPOPROTEIN"/>
    <property type="match status" value="1"/>
</dbReference>
<reference evidence="33 59" key="7">
    <citation type="submission" date="2020-06" db="EMBL/GenBank/DDBJ databases">
        <title>Two Listeria outbreaks in Switzerland in 2018 and 2020.</title>
        <authorList>
            <person name="Stevens M.J.A."/>
            <person name="Bloemberg G."/>
            <person name="Nusch-Inderbinnen M."/>
            <person name="Stephan R."/>
        </authorList>
    </citation>
    <scope>NUCLEOTIDE SEQUENCE [LARGE SCALE GENOMIC DNA]</scope>
    <source>
        <strain evidence="33 59">N18-0707</strain>
    </source>
</reference>
<evidence type="ECO:0000313" key="3">
    <source>
        <dbReference type="EMBL" id="EAC5550209.1"/>
    </source>
</evidence>
<evidence type="ECO:0000313" key="25">
    <source>
        <dbReference type="EMBL" id="EDN7715340.1"/>
    </source>
</evidence>
<evidence type="ECO:0000313" key="37">
    <source>
        <dbReference type="Proteomes" id="UP000344343"/>
    </source>
</evidence>
<evidence type="ECO:0000313" key="47">
    <source>
        <dbReference type="Proteomes" id="UP000410967"/>
    </source>
</evidence>
<evidence type="ECO:0000313" key="59">
    <source>
        <dbReference type="Proteomes" id="UP000544530"/>
    </source>
</evidence>
<evidence type="ECO:0000313" key="39">
    <source>
        <dbReference type="Proteomes" id="UP000354255"/>
    </source>
</evidence>
<dbReference type="EMBL" id="DAAJCS010000003">
    <property type="protein sequence ID" value="HAC0012516.1"/>
    <property type="molecule type" value="Genomic_DNA"/>
</dbReference>
<dbReference type="Proteomes" id="UP000331186">
    <property type="component" value="Unassembled WGS sequence"/>
</dbReference>
<evidence type="ECO:0000313" key="57">
    <source>
        <dbReference type="Proteomes" id="UP000528151"/>
    </source>
</evidence>
<dbReference type="EMBL" id="AABBZO010000005">
    <property type="protein sequence ID" value="EAG4461792.1"/>
    <property type="molecule type" value="Genomic_DNA"/>
</dbReference>
<dbReference type="EMBL" id="AANPAU010000008">
    <property type="protein sequence ID" value="EDP8514782.1"/>
    <property type="molecule type" value="Genomic_DNA"/>
</dbReference>
<evidence type="ECO:0000313" key="32">
    <source>
        <dbReference type="EMBL" id="HAC0276128.1"/>
    </source>
</evidence>
<evidence type="ECO:0000313" key="6">
    <source>
        <dbReference type="EMBL" id="EAC9041276.1"/>
    </source>
</evidence>
<dbReference type="Proteomes" id="UP000528151">
    <property type="component" value="Unassembled WGS sequence"/>
</dbReference>
<evidence type="ECO:0000313" key="23">
    <source>
        <dbReference type="EMBL" id="ECY6543858.1"/>
    </source>
</evidence>
<dbReference type="Proteomes" id="UP000403352">
    <property type="component" value="Unassembled WGS sequence"/>
</dbReference>
<dbReference type="EMBL" id="JACAVN010000009">
    <property type="protein sequence ID" value="NYA02662.1"/>
    <property type="molecule type" value="Genomic_DNA"/>
</dbReference>
<dbReference type="Proteomes" id="UP000527632">
    <property type="component" value="Unassembled WGS sequence"/>
</dbReference>
<evidence type="ECO:0000313" key="63">
    <source>
        <dbReference type="Proteomes" id="UP000844415"/>
    </source>
</evidence>
<evidence type="ECO:0000313" key="28">
    <source>
        <dbReference type="EMBL" id="EDP8514782.1"/>
    </source>
</evidence>
<evidence type="ECO:0000313" key="53">
    <source>
        <dbReference type="Proteomes" id="UP000481141"/>
    </source>
</evidence>
<organism evidence="9 37">
    <name type="scientific">Listeria monocytogenes</name>
    <dbReference type="NCBI Taxonomy" id="1639"/>
    <lineage>
        <taxon>Bacteria</taxon>
        <taxon>Bacillati</taxon>
        <taxon>Bacillota</taxon>
        <taxon>Bacilli</taxon>
        <taxon>Bacillales</taxon>
        <taxon>Listeriaceae</taxon>
        <taxon>Listeria</taxon>
    </lineage>
</organism>
<dbReference type="EMBL" id="AANEHK010000008">
    <property type="protein sequence ID" value="EDO0986271.1"/>
    <property type="molecule type" value="Genomic_DNA"/>
</dbReference>
<reference evidence="62 63" key="1">
    <citation type="journal article" date="2018" name="Genome Biol.">
        <title>SKESA: strategic k-mer extension for scrupulous assemblies.</title>
        <authorList>
            <person name="Souvorov A."/>
            <person name="Agarwala R."/>
            <person name="Lipman D.J."/>
        </authorList>
    </citation>
    <scope>NUCLEOTIDE SEQUENCE [LARGE SCALE GENOMIC DNA]</scope>
    <source>
        <strain evidence="29">09CEB371LM</strain>
        <strain evidence="30 63">CFIAFB20100120</strain>
        <strain evidence="32">CFIAFB20170037</strain>
        <strain evidence="31 62">CFIAFB20170045</strain>
    </source>
</reference>
<evidence type="ECO:0000313" key="8">
    <source>
        <dbReference type="EMBL" id="EAD5774891.1"/>
    </source>
</evidence>
<evidence type="ECO:0000313" key="34">
    <source>
        <dbReference type="Proteomes" id="UP000331186"/>
    </source>
</evidence>
<dbReference type="Proteomes" id="UP000339309">
    <property type="component" value="Unassembled WGS sequence"/>
</dbReference>
<dbReference type="EMBL" id="AALGDA010000004">
    <property type="protein sequence ID" value="ECY9781803.1"/>
    <property type="molecule type" value="Genomic_DNA"/>
</dbReference>
<dbReference type="Proteomes" id="UP000365297">
    <property type="component" value="Unassembled WGS sequence"/>
</dbReference>
<evidence type="ECO:0000313" key="50">
    <source>
        <dbReference type="Proteomes" id="UP000467347"/>
    </source>
</evidence>
<evidence type="ECO:0000313" key="20">
    <source>
        <dbReference type="EMBL" id="ECB9474035.1"/>
    </source>
</evidence>
<evidence type="ECO:0000313" key="9">
    <source>
        <dbReference type="EMBL" id="EAD5785844.1"/>
    </source>
</evidence>
<reference evidence="36 39" key="2">
    <citation type="submission" date="2018-06" db="EMBL/GenBank/DDBJ databases">
        <authorList>
            <consortium name="PulseNet: The National Subtyping Network for Foodborne Disease Surveillance"/>
            <person name="Tarr C.L."/>
            <person name="Trees E."/>
            <person name="Katz L.S."/>
            <person name="Carleton-Romer H.A."/>
            <person name="Stroika S."/>
            <person name="Kucerova Z."/>
            <person name="Roache K.F."/>
            <person name="Sabol A.L."/>
            <person name="Besser J."/>
            <person name="Gerner-Smidt P."/>
        </authorList>
    </citation>
    <scope>NUCLEOTIDE SEQUENCE [LARGE SCALE GENOMIC DNA]</scope>
    <source>
        <strain evidence="2 36">2015L-6227</strain>
        <strain evidence="6 39">PNUSAL000910</strain>
        <strain evidence="18 38">PNUSAL004402</strain>
        <strain evidence="24 54">PNUSAL005692</strain>
    </source>
</reference>
<dbReference type="Proteomes" id="UP000354255">
    <property type="component" value="Unassembled WGS sequence"/>
</dbReference>
<dbReference type="Proteomes" id="UP000350032">
    <property type="component" value="Unassembled WGS sequence"/>
</dbReference>
<dbReference type="Proteomes" id="UP000566721">
    <property type="component" value="Unassembled WGS sequence"/>
</dbReference>
<dbReference type="EMBL" id="AANDSR010000009">
    <property type="protein sequence ID" value="EDN9837510.1"/>
    <property type="molecule type" value="Genomic_DNA"/>
</dbReference>
<evidence type="ECO:0000313" key="15">
    <source>
        <dbReference type="EMBL" id="EAG6169531.1"/>
    </source>
</evidence>
<evidence type="ECO:0000313" key="44">
    <source>
        <dbReference type="Proteomes" id="UP000389283"/>
    </source>
</evidence>
<evidence type="ECO:0000313" key="60">
    <source>
        <dbReference type="Proteomes" id="UP000549379"/>
    </source>
</evidence>
<evidence type="ECO:0000313" key="19">
    <source>
        <dbReference type="EMBL" id="EAK9316218.1"/>
    </source>
</evidence>
<feature type="chain" id="PRO_5044073080" description="DUF5105 domain-containing protein" evidence="1">
    <location>
        <begin position="26"/>
        <end position="381"/>
    </location>
</feature>
<dbReference type="EMBL" id="AAHZFY010000008">
    <property type="protein sequence ID" value="ECB9513197.1"/>
    <property type="molecule type" value="Genomic_DNA"/>
</dbReference>
<dbReference type="EMBL" id="AAANYN010000017">
    <property type="protein sequence ID" value="EAD5774891.1"/>
    <property type="molecule type" value="Genomic_DNA"/>
</dbReference>
<evidence type="ECO:0000313" key="51">
    <source>
        <dbReference type="Proteomes" id="UP000467536"/>
    </source>
</evidence>
<dbReference type="Proteomes" id="UP000481141">
    <property type="component" value="Unassembled WGS sequence"/>
</dbReference>
<evidence type="ECO:0000313" key="46">
    <source>
        <dbReference type="Proteomes" id="UP000403352"/>
    </source>
</evidence>
<evidence type="ECO:0000313" key="26">
    <source>
        <dbReference type="EMBL" id="EDN9837510.1"/>
    </source>
</evidence>
<dbReference type="Proteomes" id="UP000364988">
    <property type="component" value="Unassembled WGS sequence"/>
</dbReference>
<evidence type="ECO:0000313" key="62">
    <source>
        <dbReference type="Proteomes" id="UP000841146"/>
    </source>
</evidence>
<evidence type="ECO:0000313" key="42">
    <source>
        <dbReference type="Proteomes" id="UP000368512"/>
    </source>
</evidence>
<dbReference type="EMBL" id="AABAWE010000003">
    <property type="protein sequence ID" value="EAG2087078.1"/>
    <property type="molecule type" value="Genomic_DNA"/>
</dbReference>
<evidence type="ECO:0000313" key="35">
    <source>
        <dbReference type="Proteomes" id="UP000337746"/>
    </source>
</evidence>
<dbReference type="EMBL" id="AABGUK010000002">
    <property type="protein sequence ID" value="EAH4241744.1"/>
    <property type="molecule type" value="Genomic_DNA"/>
</dbReference>
<dbReference type="EMBL" id="DAAIJL010000002">
    <property type="protein sequence ID" value="HAB8556348.1"/>
    <property type="molecule type" value="Genomic_DNA"/>
</dbReference>
<dbReference type="Proteomes" id="UP000389283">
    <property type="component" value="Unassembled WGS sequence"/>
</dbReference>
<protein>
    <recommendedName>
        <fullName evidence="64">DUF5105 domain-containing protein</fullName>
    </recommendedName>
</protein>
<evidence type="ECO:0000313" key="13">
    <source>
        <dbReference type="EMBL" id="EAG4331064.1"/>
    </source>
</evidence>
<dbReference type="EMBL" id="AAAIXK010000003">
    <property type="protein sequence ID" value="EAC5550209.1"/>
    <property type="molecule type" value="Genomic_DNA"/>
</dbReference>
<dbReference type="Proteomes" id="UP000467347">
    <property type="component" value="Unassembled WGS sequence"/>
</dbReference>
<dbReference type="EMBL" id="AABBYJ010000004">
    <property type="protein sequence ID" value="EAG4331064.1"/>
    <property type="molecule type" value="Genomic_DNA"/>
</dbReference>
<dbReference type="Proteomes" id="UP000376505">
    <property type="component" value="Unassembled WGS sequence"/>
</dbReference>
<dbReference type="Proteomes" id="UP000549379">
    <property type="component" value="Unassembled WGS sequence"/>
</dbReference>
<dbReference type="Proteomes" id="UP000522199">
    <property type="component" value="Unassembled WGS sequence"/>
</dbReference>
<dbReference type="EMBL" id="DAAEEB010000001">
    <property type="protein sequence ID" value="HAA8051842.1"/>
    <property type="molecule type" value="Genomic_DNA"/>
</dbReference>
<evidence type="ECO:0000313" key="5">
    <source>
        <dbReference type="EMBL" id="EAC7479772.1"/>
    </source>
</evidence>
<evidence type="ECO:0000313" key="49">
    <source>
        <dbReference type="Proteomes" id="UP000455569"/>
    </source>
</evidence>
<evidence type="ECO:0000313" key="36">
    <source>
        <dbReference type="Proteomes" id="UP000339309"/>
    </source>
</evidence>
<evidence type="ECO:0000313" key="52">
    <source>
        <dbReference type="Proteomes" id="UP000478704"/>
    </source>
</evidence>
<dbReference type="Proteomes" id="UP000544530">
    <property type="component" value="Unassembled WGS sequence"/>
</dbReference>
<dbReference type="Proteomes" id="UP000478704">
    <property type="component" value="Unassembled WGS sequence"/>
</dbReference>
<sequence length="381" mass="41580">MMKKGILLSILLALVLVISACGESAEEKAAKTPQGKFVQTMKNGMNVPDQSTYTTSFAVNDINVSSTDPSAQTMGILKDIKLSVTTSTDKKANKSEAKFNVTSTNNLLPISMDLDFLVDSKTGNAYIPLKTIVEPDASLLSYLDQATGGMWSKINTDYPDLKNKYLSTEELTSSLTDQPEAKTAVDTKEIEAATKDLNKKAIKLVDTYFTGLEKDRFKEADDGTVSVTIKNADIANLMNQVAKLMDDEKVKADLKVIAESQGSDAVTDFDSTYTEMKSSLTDAAKELKENKTYLINNKLTVKSGKENSLDTLTLQTKIEDKSDASAPESISFTVKTKAEEFVPIEDFPTKDEVISSEELNKIITDVTAKMYGGMDISGTNY</sequence>
<dbReference type="EMBL" id="AAANYR010000002">
    <property type="protein sequence ID" value="EAD5785844.1"/>
    <property type="molecule type" value="Genomic_DNA"/>
</dbReference>
<evidence type="ECO:0000313" key="33">
    <source>
        <dbReference type="EMBL" id="NYA02662.1"/>
    </source>
</evidence>
<feature type="signal peptide" evidence="1">
    <location>
        <begin position="1"/>
        <end position="25"/>
    </location>
</feature>
<comment type="caution">
    <text evidence="9">The sequence shown here is derived from an EMBL/GenBank/DDBJ whole genome shotgun (WGS) entry which is preliminary data.</text>
</comment>
<keyword evidence="1" id="KW-0732">Signal</keyword>
<evidence type="ECO:0000313" key="29">
    <source>
        <dbReference type="EMBL" id="HAA8051842.1"/>
    </source>
</evidence>
<evidence type="ECO:0000313" key="16">
    <source>
        <dbReference type="EMBL" id="EAG9386156.1"/>
    </source>
</evidence>
<dbReference type="EMBL" id="AABCVX010000004">
    <property type="protein sequence ID" value="EAG6169531.1"/>
    <property type="molecule type" value="Genomic_DNA"/>
</dbReference>
<dbReference type="EMBL" id="AABBHO010000001">
    <property type="protein sequence ID" value="EAG2995784.1"/>
    <property type="molecule type" value="Genomic_DNA"/>
</dbReference>
<evidence type="ECO:0000313" key="22">
    <source>
        <dbReference type="EMBL" id="ECC1556551.1"/>
    </source>
</evidence>
<evidence type="ECO:0000313" key="31">
    <source>
        <dbReference type="EMBL" id="HAC0012516.1"/>
    </source>
</evidence>
<accession>A0A2Z5BY52</accession>
<dbReference type="Proteomes" id="UP000467536">
    <property type="component" value="Unassembled WGS sequence"/>
</dbReference>
<dbReference type="Proteomes" id="UP000842809">
    <property type="component" value="Unassembled WGS sequence"/>
</dbReference>
<proteinExistence type="predicted"/>
<evidence type="ECO:0000313" key="14">
    <source>
        <dbReference type="EMBL" id="EAG4461792.1"/>
    </source>
</evidence>
<evidence type="ECO:0000313" key="56">
    <source>
        <dbReference type="Proteomes" id="UP000527632"/>
    </source>
</evidence>
<evidence type="ECO:0000313" key="21">
    <source>
        <dbReference type="EMBL" id="ECB9513197.1"/>
    </source>
</evidence>
<reference evidence="29" key="6">
    <citation type="submission" date="2019-10" db="EMBL/GenBank/DDBJ databases">
        <authorList>
            <consortium name="NCBI Pathogen Detection Project"/>
        </authorList>
    </citation>
    <scope>NUCLEOTIDE SEQUENCE</scope>
    <source>
        <strain evidence="29">09CEB371LM</strain>
        <strain evidence="30">CFIAFB20100120</strain>
        <strain evidence="32">CFIAFB20170037</strain>
        <strain evidence="31">CFIAFB20170045</strain>
    </source>
</reference>
<dbReference type="EMBL" id="AAAJKI010000004">
    <property type="protein sequence ID" value="EAC6547310.1"/>
    <property type="molecule type" value="Genomic_DNA"/>
</dbReference>
<evidence type="ECO:0000313" key="38">
    <source>
        <dbReference type="Proteomes" id="UP000350032"/>
    </source>
</evidence>
<dbReference type="Proteomes" id="UP000540117">
    <property type="component" value="Unassembled WGS sequence"/>
</dbReference>